<dbReference type="EMBL" id="KZ679134">
    <property type="protein sequence ID" value="PTB75450.1"/>
    <property type="molecule type" value="Genomic_DNA"/>
</dbReference>
<name>A0A2T4C1L0_TRILO</name>
<evidence type="ECO:0000313" key="2">
    <source>
        <dbReference type="Proteomes" id="UP000240760"/>
    </source>
</evidence>
<reference evidence="1 2" key="1">
    <citation type="submission" date="2016-07" db="EMBL/GenBank/DDBJ databases">
        <title>Multiple horizontal gene transfer events from other fungi enriched the ability of initially mycotrophic Trichoderma (Ascomycota) to feed on dead plant biomass.</title>
        <authorList>
            <consortium name="DOE Joint Genome Institute"/>
            <person name="Aerts A."/>
            <person name="Atanasova L."/>
            <person name="Chenthamara K."/>
            <person name="Zhang J."/>
            <person name="Grujic M."/>
            <person name="Henrissat B."/>
            <person name="Kuo A."/>
            <person name="Salamov A."/>
            <person name="Lipzen A."/>
            <person name="Labutti K."/>
            <person name="Barry K."/>
            <person name="Miao Y."/>
            <person name="Rahimi M.J."/>
            <person name="Shen Q."/>
            <person name="Grigoriev I.V."/>
            <person name="Kubicek C.P."/>
            <person name="Druzhinina I.S."/>
        </authorList>
    </citation>
    <scope>NUCLEOTIDE SEQUENCE [LARGE SCALE GENOMIC DNA]</scope>
    <source>
        <strain evidence="1 2">ATCC 18648</strain>
    </source>
</reference>
<accession>A0A2T4C1L0</accession>
<proteinExistence type="predicted"/>
<dbReference type="AlphaFoldDB" id="A0A2T4C1L0"/>
<protein>
    <submittedName>
        <fullName evidence="1">Uncharacterized protein</fullName>
    </submittedName>
</protein>
<gene>
    <name evidence="1" type="ORF">M440DRAFT_342934</name>
</gene>
<keyword evidence="2" id="KW-1185">Reference proteome</keyword>
<dbReference type="Proteomes" id="UP000240760">
    <property type="component" value="Unassembled WGS sequence"/>
</dbReference>
<organism evidence="1 2">
    <name type="scientific">Trichoderma longibrachiatum ATCC 18648</name>
    <dbReference type="NCBI Taxonomy" id="983965"/>
    <lineage>
        <taxon>Eukaryota</taxon>
        <taxon>Fungi</taxon>
        <taxon>Dikarya</taxon>
        <taxon>Ascomycota</taxon>
        <taxon>Pezizomycotina</taxon>
        <taxon>Sordariomycetes</taxon>
        <taxon>Hypocreomycetidae</taxon>
        <taxon>Hypocreales</taxon>
        <taxon>Hypocreaceae</taxon>
        <taxon>Trichoderma</taxon>
    </lineage>
</organism>
<evidence type="ECO:0000313" key="1">
    <source>
        <dbReference type="EMBL" id="PTB75450.1"/>
    </source>
</evidence>
<sequence>MAGEAGLGEDKRTLFMTAMTPKGRGGGVSCVSGAQYLTVGKVPDGNAAGHLYACVIYSYLMLPGIIPSQPCCCCYSKAPDE</sequence>